<dbReference type="STRING" id="537011.PREVCOP_05894"/>
<dbReference type="RefSeq" id="WP_006848576.1">
    <property type="nucleotide sequence ID" value="NZ_CP085933.1"/>
</dbReference>
<evidence type="ECO:0000313" key="1">
    <source>
        <dbReference type="EMBL" id="EFB34629.1"/>
    </source>
</evidence>
<dbReference type="OrthoDB" id="9881595at2"/>
<dbReference type="Proteomes" id="UP000004477">
    <property type="component" value="Unassembled WGS sequence"/>
</dbReference>
<evidence type="ECO:0000313" key="2">
    <source>
        <dbReference type="Proteomes" id="UP000004477"/>
    </source>
</evidence>
<sequence length="270" mass="32449">MEPNNPHHKSFLWHLDIEPFTWKTCYGEQCPSFVTEENKEVWRRYLVKLIKKHLKAEVMNTPEFREIETMVNYEKLVRIKNDEQRKRMMERQRYWARMERPRINYIPKGLSVDYEEEYSKYLLQEVSFEPRDNDDFMALLRLLERWHKKSIPQILAKNRPDAAYGIAMALCKHIPLLINRDDIQDLIGEYKRRIGKLLFDGYQALVVAVKAWNHEEKRQEVCRFIAETAVQYPNHRGMKKKLMDLMPVEPFHGEPLAVVREPNELESSLM</sequence>
<keyword evidence="2" id="KW-1185">Reference proteome</keyword>
<gene>
    <name evidence="1" type="ORF">PREVCOP_05894</name>
</gene>
<comment type="caution">
    <text evidence="1">The sequence shown here is derived from an EMBL/GenBank/DDBJ whole genome shotgun (WGS) entry which is preliminary data.</text>
</comment>
<dbReference type="EMBL" id="ACBX02000034">
    <property type="protein sequence ID" value="EFB34629.1"/>
    <property type="molecule type" value="Genomic_DNA"/>
</dbReference>
<name>D1PF87_9BACT</name>
<protein>
    <submittedName>
        <fullName evidence="1">Uncharacterized protein</fullName>
    </submittedName>
</protein>
<dbReference type="AlphaFoldDB" id="D1PF87"/>
<dbReference type="GeneID" id="69850323"/>
<proteinExistence type="predicted"/>
<dbReference type="HOGENOM" id="CLU_1029966_0_0_10"/>
<dbReference type="PaxDb" id="537011-PREVCOP_05894"/>
<accession>D1PF87</accession>
<organism evidence="1 2">
    <name type="scientific">Segatella copri DSM 18205</name>
    <dbReference type="NCBI Taxonomy" id="537011"/>
    <lineage>
        <taxon>Bacteria</taxon>
        <taxon>Pseudomonadati</taxon>
        <taxon>Bacteroidota</taxon>
        <taxon>Bacteroidia</taxon>
        <taxon>Bacteroidales</taxon>
        <taxon>Prevotellaceae</taxon>
        <taxon>Segatella</taxon>
    </lineage>
</organism>
<reference evidence="1" key="1">
    <citation type="submission" date="2009-11" db="EMBL/GenBank/DDBJ databases">
        <authorList>
            <person name="Weinstock G."/>
            <person name="Sodergren E."/>
            <person name="Clifton S."/>
            <person name="Fulton L."/>
            <person name="Fulton B."/>
            <person name="Courtney L."/>
            <person name="Fronick C."/>
            <person name="Harrison M."/>
            <person name="Strong C."/>
            <person name="Farmer C."/>
            <person name="Delahaunty K."/>
            <person name="Markovic C."/>
            <person name="Hall O."/>
            <person name="Minx P."/>
            <person name="Tomlinson C."/>
            <person name="Mitreva M."/>
            <person name="Nelson J."/>
            <person name="Hou S."/>
            <person name="Wollam A."/>
            <person name="Pepin K.H."/>
            <person name="Johnson M."/>
            <person name="Bhonagiri V."/>
            <person name="Nash W.E."/>
            <person name="Warren W."/>
            <person name="Chinwalla A."/>
            <person name="Mardis E.R."/>
            <person name="Wilson R.K."/>
        </authorList>
    </citation>
    <scope>NUCLEOTIDE SEQUENCE [LARGE SCALE GENOMIC DNA]</scope>
    <source>
        <strain evidence="1">DSM 18205</strain>
    </source>
</reference>